<accession>A0AAV0AGT2</accession>
<dbReference type="EMBL" id="CALTRL010000333">
    <property type="protein sequence ID" value="CAH7667536.1"/>
    <property type="molecule type" value="Genomic_DNA"/>
</dbReference>
<protein>
    <submittedName>
        <fullName evidence="1">Uncharacterized protein</fullName>
    </submittedName>
</protein>
<dbReference type="AlphaFoldDB" id="A0AAV0AGT2"/>
<sequence length="269" mass="31726">MSCVLQRQQEIFWRAVARHADWFDWKNDFKVTSALREEIESNQSSKAKERKYKLKGKLRERDRERNAERLRVKAEKLEINKRLVLDGGNVRKVDNWAEGSGLSEEQRTRLDRERERFAPATDFSYGKKGTVGVDFFDLIDTRLELLHREVVSINMTRLVVVGLVTIFTAKGLDKHLADYKESGMLHNDKLNKEGTNVREYSQVQQQVVFYRPMSCQSLDQVVQGVEQGIEIIKVDDEGDLELDEDKVQMRHWPRKLRHTHKGYDYDQRW</sequence>
<evidence type="ECO:0000313" key="1">
    <source>
        <dbReference type="EMBL" id="CAH7667536.1"/>
    </source>
</evidence>
<evidence type="ECO:0000313" key="2">
    <source>
        <dbReference type="Proteomes" id="UP001153365"/>
    </source>
</evidence>
<reference evidence="1" key="1">
    <citation type="submission" date="2022-06" db="EMBL/GenBank/DDBJ databases">
        <authorList>
            <consortium name="SYNGENTA / RWTH Aachen University"/>
        </authorList>
    </citation>
    <scope>NUCLEOTIDE SEQUENCE</scope>
</reference>
<proteinExistence type="predicted"/>
<dbReference type="Proteomes" id="UP001153365">
    <property type="component" value="Unassembled WGS sequence"/>
</dbReference>
<comment type="caution">
    <text evidence="1">The sequence shown here is derived from an EMBL/GenBank/DDBJ whole genome shotgun (WGS) entry which is preliminary data.</text>
</comment>
<name>A0AAV0AGT2_PHAPC</name>
<keyword evidence="2" id="KW-1185">Reference proteome</keyword>
<organism evidence="1 2">
    <name type="scientific">Phakopsora pachyrhizi</name>
    <name type="common">Asian soybean rust disease fungus</name>
    <dbReference type="NCBI Taxonomy" id="170000"/>
    <lineage>
        <taxon>Eukaryota</taxon>
        <taxon>Fungi</taxon>
        <taxon>Dikarya</taxon>
        <taxon>Basidiomycota</taxon>
        <taxon>Pucciniomycotina</taxon>
        <taxon>Pucciniomycetes</taxon>
        <taxon>Pucciniales</taxon>
        <taxon>Phakopsoraceae</taxon>
        <taxon>Phakopsora</taxon>
    </lineage>
</organism>
<gene>
    <name evidence="1" type="ORF">PPACK8108_LOCUS1941</name>
</gene>